<evidence type="ECO:0000313" key="1">
    <source>
        <dbReference type="EMBL" id="KHE73730.1"/>
    </source>
</evidence>
<comment type="caution">
    <text evidence="1">The sequence shown here is derived from an EMBL/GenBank/DDBJ whole genome shotgun (WGS) entry which is preliminary data.</text>
</comment>
<sequence>MSAGIELALVLYVSHVIRVLQQAVQLAGRDRALGFPGSLTCGEAKICHRRFEPVDRVTSGSVKFPSLEHERSPLLVEGDAVDHPTFDVDANIQVAEPSLAERAAVDGLIPHLDFDVLTAELVLDLVHDVGDSFHGLGVRALPEILAGGQQPDVELVEMTTCDGSVDEISERA</sequence>
<evidence type="ECO:0000313" key="2">
    <source>
        <dbReference type="Proteomes" id="UP000030664"/>
    </source>
</evidence>
<dbReference type="eggNOG" id="ENOG5033PA3">
    <property type="taxonomic scope" value="Bacteria"/>
</dbReference>
<proteinExistence type="predicted"/>
<organism evidence="1 2">
    <name type="scientific">Kocuria marina</name>
    <dbReference type="NCBI Taxonomy" id="223184"/>
    <lineage>
        <taxon>Bacteria</taxon>
        <taxon>Bacillati</taxon>
        <taxon>Actinomycetota</taxon>
        <taxon>Actinomycetes</taxon>
        <taxon>Micrococcales</taxon>
        <taxon>Micrococcaceae</taxon>
        <taxon>Kocuria</taxon>
    </lineage>
</organism>
<accession>A0A0B0DAC2</accession>
<gene>
    <name evidence="1" type="ORF">AS25_11330</name>
</gene>
<reference evidence="1 2" key="1">
    <citation type="submission" date="2014-09" db="EMBL/GenBank/DDBJ databases">
        <title>High-quality draft genome sequence of Kocuria marina SO9-6, an actinobacterium isolated from a copper mine.</title>
        <authorList>
            <person name="Castro D.B."/>
            <person name="Pereira L.B."/>
            <person name="Silva M.V."/>
            <person name="Silva B.P."/>
            <person name="Zanardi B.R."/>
            <person name="Carlos C."/>
            <person name="Belgini D.R."/>
            <person name="Limache E.G."/>
            <person name="Lacerda G.V."/>
            <person name="Nery M.B."/>
            <person name="Gomes M.B."/>
            <person name="Souza S."/>
            <person name="Silva T.M."/>
            <person name="Rodrigues V.D."/>
            <person name="Paulino L.C."/>
            <person name="Vicentini R."/>
            <person name="Ferraz L.F."/>
            <person name="Ottoboni L.M."/>
        </authorList>
    </citation>
    <scope>NUCLEOTIDE SEQUENCE [LARGE SCALE GENOMIC DNA]</scope>
    <source>
        <strain evidence="1 2">SO9-6</strain>
    </source>
</reference>
<dbReference type="EMBL" id="JROM01000048">
    <property type="protein sequence ID" value="KHE73730.1"/>
    <property type="molecule type" value="Genomic_DNA"/>
</dbReference>
<dbReference type="Proteomes" id="UP000030664">
    <property type="component" value="Unassembled WGS sequence"/>
</dbReference>
<name>A0A0B0DAC2_9MICC</name>
<dbReference type="AlphaFoldDB" id="A0A0B0DAC2"/>
<protein>
    <submittedName>
        <fullName evidence="1">Uncharacterized protein</fullName>
    </submittedName>
</protein>